<feature type="transmembrane region" description="Helical" evidence="5">
    <location>
        <begin position="257"/>
        <end position="278"/>
    </location>
</feature>
<dbReference type="PANTHER" id="PTHR10846:SF8">
    <property type="entry name" value="INNER MEMBRANE PROTEIN YRBG"/>
    <property type="match status" value="1"/>
</dbReference>
<dbReference type="NCBIfam" id="TIGR00367">
    <property type="entry name" value="calcium/sodium antiporter"/>
    <property type="match status" value="1"/>
</dbReference>
<evidence type="ECO:0000256" key="1">
    <source>
        <dbReference type="ARBA" id="ARBA00004141"/>
    </source>
</evidence>
<dbReference type="PANTHER" id="PTHR10846">
    <property type="entry name" value="SODIUM/POTASSIUM/CALCIUM EXCHANGER"/>
    <property type="match status" value="1"/>
</dbReference>
<keyword evidence="8" id="KW-1185">Reference proteome</keyword>
<keyword evidence="3 5" id="KW-1133">Transmembrane helix</keyword>
<dbReference type="InterPro" id="IPR004481">
    <property type="entry name" value="K/Na/Ca-exchanger"/>
</dbReference>
<protein>
    <submittedName>
        <fullName evidence="7">Calcium/sodium antiporter</fullName>
    </submittedName>
</protein>
<dbReference type="Proteomes" id="UP001652542">
    <property type="component" value="Unassembled WGS sequence"/>
</dbReference>
<dbReference type="Gene3D" id="1.20.1420.30">
    <property type="entry name" value="NCX, central ion-binding region"/>
    <property type="match status" value="1"/>
</dbReference>
<evidence type="ECO:0000313" key="7">
    <source>
        <dbReference type="EMBL" id="MCV2868600.1"/>
    </source>
</evidence>
<evidence type="ECO:0000313" key="8">
    <source>
        <dbReference type="Proteomes" id="UP001652542"/>
    </source>
</evidence>
<keyword evidence="2 5" id="KW-0812">Transmembrane</keyword>
<organism evidence="7 8">
    <name type="scientific">Albidovulum marisflavi</name>
    <dbReference type="NCBI Taxonomy" id="2984159"/>
    <lineage>
        <taxon>Bacteria</taxon>
        <taxon>Pseudomonadati</taxon>
        <taxon>Pseudomonadota</taxon>
        <taxon>Alphaproteobacteria</taxon>
        <taxon>Rhodobacterales</taxon>
        <taxon>Paracoccaceae</taxon>
        <taxon>Albidovulum</taxon>
    </lineage>
</organism>
<keyword evidence="4 5" id="KW-0472">Membrane</keyword>
<reference evidence="7 8" key="1">
    <citation type="submission" date="2022-10" db="EMBL/GenBank/DDBJ databases">
        <title>Defluviimonas sp. nov., isolated from ocean surface water.</title>
        <authorList>
            <person name="He W."/>
            <person name="Wang L."/>
            <person name="Zhang D.-F."/>
        </authorList>
    </citation>
    <scope>NUCLEOTIDE SEQUENCE [LARGE SCALE GENOMIC DNA]</scope>
    <source>
        <strain evidence="7 8">WL0002</strain>
    </source>
</reference>
<dbReference type="EMBL" id="JAOWKY010000001">
    <property type="protein sequence ID" value="MCV2868600.1"/>
    <property type="molecule type" value="Genomic_DNA"/>
</dbReference>
<accession>A0ABT2ZC21</accession>
<evidence type="ECO:0000259" key="6">
    <source>
        <dbReference type="Pfam" id="PF01699"/>
    </source>
</evidence>
<sequence>MTFILFFIGLAGLIVGGELLVRGAVGIAQRFHVPPLVIGLTIVGFGTSMPELLVSVQAALGGSPALAVGNVVGSNIANILLILGLSALIIPVTLNFSSLKRDFIFLIGSTFALWGVLMDGDVTRIEGTVLVLALAVYLWISLWGSREIPETIIPSRPVWQSALLLALGFAGLLLGAKALVTSATEMARAFGVSEAVIGLTIVAIGTSLPEMATGIVAAVKKHPEIAIGNILGSNIFNILGILGITAVITPIPVGSEFSSLDIGLAVASALAFLALAVLPGRVGRLAGGGFLASYGGYLVFLGMS</sequence>
<evidence type="ECO:0000256" key="4">
    <source>
        <dbReference type="ARBA" id="ARBA00023136"/>
    </source>
</evidence>
<comment type="subcellular location">
    <subcellularLocation>
        <location evidence="1">Membrane</location>
        <topology evidence="1">Multi-pass membrane protein</topology>
    </subcellularLocation>
</comment>
<feature type="domain" description="Sodium/calcium exchanger membrane region" evidence="6">
    <location>
        <begin position="3"/>
        <end position="143"/>
    </location>
</feature>
<dbReference type="RefSeq" id="WP_263734202.1">
    <property type="nucleotide sequence ID" value="NZ_JAOWKY010000001.1"/>
</dbReference>
<dbReference type="InterPro" id="IPR044880">
    <property type="entry name" value="NCX_ion-bd_dom_sf"/>
</dbReference>
<feature type="transmembrane region" description="Helical" evidence="5">
    <location>
        <begin position="157"/>
        <end position="176"/>
    </location>
</feature>
<feature type="domain" description="Sodium/calcium exchanger membrane region" evidence="6">
    <location>
        <begin position="161"/>
        <end position="301"/>
    </location>
</feature>
<dbReference type="Pfam" id="PF01699">
    <property type="entry name" value="Na_Ca_ex"/>
    <property type="match status" value="2"/>
</dbReference>
<feature type="transmembrane region" description="Helical" evidence="5">
    <location>
        <begin position="196"/>
        <end position="219"/>
    </location>
</feature>
<feature type="transmembrane region" description="Helical" evidence="5">
    <location>
        <begin position="285"/>
        <end position="303"/>
    </location>
</feature>
<feature type="transmembrane region" description="Helical" evidence="5">
    <location>
        <begin position="76"/>
        <end position="96"/>
    </location>
</feature>
<proteinExistence type="predicted"/>
<feature type="transmembrane region" description="Helical" evidence="5">
    <location>
        <begin position="103"/>
        <end position="119"/>
    </location>
</feature>
<feature type="transmembrane region" description="Helical" evidence="5">
    <location>
        <begin position="125"/>
        <end position="145"/>
    </location>
</feature>
<comment type="caution">
    <text evidence="7">The sequence shown here is derived from an EMBL/GenBank/DDBJ whole genome shotgun (WGS) entry which is preliminary data.</text>
</comment>
<dbReference type="InterPro" id="IPR004837">
    <property type="entry name" value="NaCa_Exmemb"/>
</dbReference>
<name>A0ABT2ZC21_9RHOB</name>
<gene>
    <name evidence="7" type="ORF">OEW28_08160</name>
</gene>
<feature type="transmembrane region" description="Helical" evidence="5">
    <location>
        <begin position="231"/>
        <end position="251"/>
    </location>
</feature>
<evidence type="ECO:0000256" key="2">
    <source>
        <dbReference type="ARBA" id="ARBA00022692"/>
    </source>
</evidence>
<dbReference type="Gene3D" id="6.10.280.80">
    <property type="entry name" value="NCX, peripheral helical region"/>
    <property type="match status" value="1"/>
</dbReference>
<evidence type="ECO:0000256" key="3">
    <source>
        <dbReference type="ARBA" id="ARBA00022989"/>
    </source>
</evidence>
<evidence type="ECO:0000256" key="5">
    <source>
        <dbReference type="SAM" id="Phobius"/>
    </source>
</evidence>